<comment type="caution">
    <text evidence="1">The sequence shown here is derived from an EMBL/GenBank/DDBJ whole genome shotgun (WGS) entry which is preliminary data.</text>
</comment>
<proteinExistence type="predicted"/>
<evidence type="ECO:0000313" key="1">
    <source>
        <dbReference type="EMBL" id="KAK8966612.1"/>
    </source>
</evidence>
<dbReference type="EMBL" id="JBBWWR010000005">
    <property type="protein sequence ID" value="KAK8966612.1"/>
    <property type="molecule type" value="Genomic_DNA"/>
</dbReference>
<dbReference type="InterPro" id="IPR004252">
    <property type="entry name" value="Probable_transposase_24"/>
</dbReference>
<dbReference type="PANTHER" id="PTHR33144:SF45">
    <property type="entry name" value="TRANSPOSASE TNP1_EN_SPM-LIKE DOMAIN-CONTAINING PROTEIN"/>
    <property type="match status" value="1"/>
</dbReference>
<evidence type="ECO:0000313" key="2">
    <source>
        <dbReference type="Proteomes" id="UP001412067"/>
    </source>
</evidence>
<dbReference type="Proteomes" id="UP001412067">
    <property type="component" value="Unassembled WGS sequence"/>
</dbReference>
<name>A0ABR2MQY4_9ASPA</name>
<dbReference type="PANTHER" id="PTHR33144">
    <property type="entry name" value="OS10G0409366 PROTEIN-RELATED"/>
    <property type="match status" value="1"/>
</dbReference>
<organism evidence="1 2">
    <name type="scientific">Platanthera guangdongensis</name>
    <dbReference type="NCBI Taxonomy" id="2320717"/>
    <lineage>
        <taxon>Eukaryota</taxon>
        <taxon>Viridiplantae</taxon>
        <taxon>Streptophyta</taxon>
        <taxon>Embryophyta</taxon>
        <taxon>Tracheophyta</taxon>
        <taxon>Spermatophyta</taxon>
        <taxon>Magnoliopsida</taxon>
        <taxon>Liliopsida</taxon>
        <taxon>Asparagales</taxon>
        <taxon>Orchidaceae</taxon>
        <taxon>Orchidoideae</taxon>
        <taxon>Orchideae</taxon>
        <taxon>Orchidinae</taxon>
        <taxon>Platanthera</taxon>
    </lineage>
</organism>
<keyword evidence="2" id="KW-1185">Reference proteome</keyword>
<reference evidence="1 2" key="1">
    <citation type="journal article" date="2022" name="Nat. Plants">
        <title>Genomes of leafy and leafless Platanthera orchids illuminate the evolution of mycoheterotrophy.</title>
        <authorList>
            <person name="Li M.H."/>
            <person name="Liu K.W."/>
            <person name="Li Z."/>
            <person name="Lu H.C."/>
            <person name="Ye Q.L."/>
            <person name="Zhang D."/>
            <person name="Wang J.Y."/>
            <person name="Li Y.F."/>
            <person name="Zhong Z.M."/>
            <person name="Liu X."/>
            <person name="Yu X."/>
            <person name="Liu D.K."/>
            <person name="Tu X.D."/>
            <person name="Liu B."/>
            <person name="Hao Y."/>
            <person name="Liao X.Y."/>
            <person name="Jiang Y.T."/>
            <person name="Sun W.H."/>
            <person name="Chen J."/>
            <person name="Chen Y.Q."/>
            <person name="Ai Y."/>
            <person name="Zhai J.W."/>
            <person name="Wu S.S."/>
            <person name="Zhou Z."/>
            <person name="Hsiao Y.Y."/>
            <person name="Wu W.L."/>
            <person name="Chen Y.Y."/>
            <person name="Lin Y.F."/>
            <person name="Hsu J.L."/>
            <person name="Li C.Y."/>
            <person name="Wang Z.W."/>
            <person name="Zhao X."/>
            <person name="Zhong W.Y."/>
            <person name="Ma X.K."/>
            <person name="Ma L."/>
            <person name="Huang J."/>
            <person name="Chen G.Z."/>
            <person name="Huang M.Z."/>
            <person name="Huang L."/>
            <person name="Peng D.H."/>
            <person name="Luo Y.B."/>
            <person name="Zou S.Q."/>
            <person name="Chen S.P."/>
            <person name="Lan S."/>
            <person name="Tsai W.C."/>
            <person name="Van de Peer Y."/>
            <person name="Liu Z.J."/>
        </authorList>
    </citation>
    <scope>NUCLEOTIDE SEQUENCE [LARGE SCALE GENOMIC DNA]</scope>
    <source>
        <strain evidence="1">Lor288</strain>
    </source>
</reference>
<gene>
    <name evidence="1" type="ORF">KSP40_PGU006148</name>
</gene>
<protein>
    <submittedName>
        <fullName evidence="1">Uncharacterized protein</fullName>
    </submittedName>
</protein>
<dbReference type="Pfam" id="PF03004">
    <property type="entry name" value="Transposase_24"/>
    <property type="match status" value="1"/>
</dbReference>
<accession>A0ABR2MQY4</accession>
<sequence>MQQRFDVYESDKKHIMHLLGERYKDNKAKFKSLFYRPSETPESVIARGGPKSMHVSEFVDMVTYWYSLKGKSISEKNKASRSNLIGAHALGRTSLANRRKELAAELGKEPTRLELYINSRTRKSKDNSLVDDYAISKKGKQIFLYIAGRYG</sequence>